<accession>G0MDJ9</accession>
<keyword evidence="1" id="KW-1133">Transmembrane helix</keyword>
<dbReference type="HOGENOM" id="CLU_158191_0_0_1"/>
<dbReference type="Proteomes" id="UP000008068">
    <property type="component" value="Unassembled WGS sequence"/>
</dbReference>
<organism evidence="3">
    <name type="scientific">Caenorhabditis brenneri</name>
    <name type="common">Nematode worm</name>
    <dbReference type="NCBI Taxonomy" id="135651"/>
    <lineage>
        <taxon>Eukaryota</taxon>
        <taxon>Metazoa</taxon>
        <taxon>Ecdysozoa</taxon>
        <taxon>Nematoda</taxon>
        <taxon>Chromadorea</taxon>
        <taxon>Rhabditida</taxon>
        <taxon>Rhabditina</taxon>
        <taxon>Rhabditomorpha</taxon>
        <taxon>Rhabditoidea</taxon>
        <taxon>Rhabditidae</taxon>
        <taxon>Peloderinae</taxon>
        <taxon>Caenorhabditis</taxon>
    </lineage>
</organism>
<dbReference type="OMA" id="MGPNEIN"/>
<gene>
    <name evidence="2" type="ORF">CAEBREN_05821</name>
</gene>
<keyword evidence="1" id="KW-0472">Membrane</keyword>
<feature type="transmembrane region" description="Helical" evidence="1">
    <location>
        <begin position="92"/>
        <end position="116"/>
    </location>
</feature>
<keyword evidence="3" id="KW-1185">Reference proteome</keyword>
<proteinExistence type="predicted"/>
<dbReference type="eggNOG" id="ENOG502TK39">
    <property type="taxonomic scope" value="Eukaryota"/>
</dbReference>
<dbReference type="InParanoid" id="G0MDJ9"/>
<keyword evidence="1" id="KW-0812">Transmembrane</keyword>
<name>G0MDJ9_CAEBE</name>
<sequence length="154" mass="17721">MSVQGLDPNTMRKMGRQQIMELFKSKITKEEYNQALEAAEKISSEKKEEWREGFERACDEFYKTDEYKSGDYTVGYFFCCGWYGFCGGMSGWIIALIIFIILGVCASGAAAFWFFYWNRKHGGQEEQVEEGKEDTENTNTEDPKSVIEIPVGTY</sequence>
<dbReference type="AlphaFoldDB" id="G0MDJ9"/>
<evidence type="ECO:0000313" key="2">
    <source>
        <dbReference type="EMBL" id="EGT49799.1"/>
    </source>
</evidence>
<reference evidence="3" key="1">
    <citation type="submission" date="2011-07" db="EMBL/GenBank/DDBJ databases">
        <authorList>
            <consortium name="Caenorhabditis brenneri Sequencing and Analysis Consortium"/>
            <person name="Wilson R.K."/>
        </authorList>
    </citation>
    <scope>NUCLEOTIDE SEQUENCE [LARGE SCALE GENOMIC DNA]</scope>
    <source>
        <strain evidence="3">PB2801</strain>
    </source>
</reference>
<dbReference type="EMBL" id="GL379790">
    <property type="protein sequence ID" value="EGT49799.1"/>
    <property type="molecule type" value="Genomic_DNA"/>
</dbReference>
<evidence type="ECO:0000313" key="3">
    <source>
        <dbReference type="Proteomes" id="UP000008068"/>
    </source>
</evidence>
<evidence type="ECO:0000256" key="1">
    <source>
        <dbReference type="SAM" id="Phobius"/>
    </source>
</evidence>
<protein>
    <submittedName>
        <fullName evidence="2">Uncharacterized protein</fullName>
    </submittedName>
</protein>